<comment type="subcellular location">
    <subcellularLocation>
        <location evidence="1 8">Cell outer membrane</location>
        <topology evidence="1 8">Multi-pass membrane protein</topology>
    </subcellularLocation>
</comment>
<dbReference type="Gene3D" id="2.170.130.10">
    <property type="entry name" value="TonB-dependent receptor, plug domain"/>
    <property type="match status" value="1"/>
</dbReference>
<sequence length="1126" mass="123468">MNKKLLLLLNPQFNNGQARKRRRIAGLAALLFLLLPAIVSASGNNASILPAIISQKDILISGVVKDKSGEAIPGVTVKVKGTGTVTTTNTKGQYMIRVPAPESAIVFSFIGYKTSEVSVGAQTTINVTLQEDATALNEVVVVNVGYGTVSKERLAGAVSSITSKDVADFPVSSVAEALAGKLAGVSVNTTEGAPGALINVTVRGGTSITQDNSPLFIVDGFPMDNALSVLSPNEIQSIDVLKDVASTSIYGSRGANGVFIITTKSGKKGRTVVSFDMYAGVRKITNYLEMMKPYDYVQAQLSQSFQHYNGYLLTDTANINGFYKTYGNPADFDIYKSLPAVNWQQRVFGRSALSNTQNLSINGGSDASIYSIIFNRYSEDGIMLASGLDRMFGSFRFENQVSKGFRVGVNARYSNQLVVGSGTSSKGSNGSILNITRYQPYDATSNLQINDPDANFDTAIDLSNPTTFATRDMSRGLSKQFVGSGFLSINILPSLTFRSNIGYTANQTDNKSFRGVTQFKVSSYSNLALYTGYPYVDLAKGNSATINNSNVLSYSKTLGKNHRVDVVVGQELNKIDNDSFTQNIQYFPPSVTWQSAFANVQQANPPPGSIQAPSYTNVGGERLFSYFGRVMYSYQNRYNLNLSFRRDGSSKFAENNRWSNFPSAQFAWRVSDESFYKNLNLNWMNGLKLRLSYGTAGNNRVNGDRLYATTFLTSPTAGGYSVTDNSQTSGYYSDHLANPDLKWESTVSKNIGLDIDLFNSRVTASVDVYSNTTNNLLLNTNIPQQTGYLTQFQNIGSTRNQGLEVQISSDIVRNKNFTYNASFNISFNRNVVLSLNQAGSSTYGYAVSSGWGNTEEDYYVQVGKPVGLFYGYVYDGFYKMSDFDRATYEASLPSHPTNPTWKLNPGVADASSKFGTSVYPGKIKLKDLDGDGVITSNDKTVIGHYQPLFYGGFNQQFRYKAFDMSVFMNYSYGNQTYNATKMALSIQYQVNGNNYPAAFANSFKYFDQAGNYITNWDQLTAMNANASIYAPRTGTLLPTSYGVEDASFLRITNVTLGYTLPAKLIERLGWLSKFRIYATVNNLYTFTKYTGYDPEASTRGTALTPGVDYSAYPRSRYILAGINLSF</sequence>
<dbReference type="Gene3D" id="2.60.40.1120">
    <property type="entry name" value="Carboxypeptidase-like, regulatory domain"/>
    <property type="match status" value="1"/>
</dbReference>
<dbReference type="PROSITE" id="PS52016">
    <property type="entry name" value="TONB_DEPENDENT_REC_3"/>
    <property type="match status" value="1"/>
</dbReference>
<evidence type="ECO:0000256" key="3">
    <source>
        <dbReference type="ARBA" id="ARBA00022452"/>
    </source>
</evidence>
<dbReference type="NCBIfam" id="TIGR04056">
    <property type="entry name" value="OMP_RagA_SusC"/>
    <property type="match status" value="1"/>
</dbReference>
<keyword evidence="2 8" id="KW-0813">Transport</keyword>
<dbReference type="InterPro" id="IPR036942">
    <property type="entry name" value="Beta-barrel_TonB_sf"/>
</dbReference>
<gene>
    <name evidence="12" type="ORF">C8P68_10450</name>
</gene>
<dbReference type="Pfam" id="PF00593">
    <property type="entry name" value="TonB_dep_Rec_b-barrel"/>
    <property type="match status" value="1"/>
</dbReference>
<evidence type="ECO:0000313" key="13">
    <source>
        <dbReference type="Proteomes" id="UP000244168"/>
    </source>
</evidence>
<evidence type="ECO:0000313" key="12">
    <source>
        <dbReference type="EMBL" id="PTQ96566.1"/>
    </source>
</evidence>
<dbReference type="Pfam" id="PF13715">
    <property type="entry name" value="CarbopepD_reg_2"/>
    <property type="match status" value="1"/>
</dbReference>
<comment type="similarity">
    <text evidence="8 9">Belongs to the TonB-dependent receptor family.</text>
</comment>
<name>A0A2T5J930_9SPHI</name>
<accession>A0A2T5J930</accession>
<evidence type="ECO:0000259" key="10">
    <source>
        <dbReference type="Pfam" id="PF00593"/>
    </source>
</evidence>
<evidence type="ECO:0000256" key="7">
    <source>
        <dbReference type="ARBA" id="ARBA00023237"/>
    </source>
</evidence>
<dbReference type="NCBIfam" id="TIGR04057">
    <property type="entry name" value="SusC_RagA_signa"/>
    <property type="match status" value="1"/>
</dbReference>
<evidence type="ECO:0000256" key="4">
    <source>
        <dbReference type="ARBA" id="ARBA00022692"/>
    </source>
</evidence>
<dbReference type="InterPro" id="IPR023996">
    <property type="entry name" value="TonB-dep_OMP_SusC/RagA"/>
</dbReference>
<dbReference type="GO" id="GO:0009279">
    <property type="term" value="C:cell outer membrane"/>
    <property type="evidence" value="ECO:0007669"/>
    <property type="project" value="UniProtKB-SubCell"/>
</dbReference>
<evidence type="ECO:0000256" key="6">
    <source>
        <dbReference type="ARBA" id="ARBA00023136"/>
    </source>
</evidence>
<keyword evidence="13" id="KW-1185">Reference proteome</keyword>
<dbReference type="Pfam" id="PF07715">
    <property type="entry name" value="Plug"/>
    <property type="match status" value="1"/>
</dbReference>
<evidence type="ECO:0000256" key="5">
    <source>
        <dbReference type="ARBA" id="ARBA00023077"/>
    </source>
</evidence>
<dbReference type="InterPro" id="IPR008969">
    <property type="entry name" value="CarboxyPept-like_regulatory"/>
</dbReference>
<keyword evidence="5 9" id="KW-0798">TonB box</keyword>
<keyword evidence="6 8" id="KW-0472">Membrane</keyword>
<dbReference type="RefSeq" id="WP_107828534.1">
    <property type="nucleotide sequence ID" value="NZ_CP160205.1"/>
</dbReference>
<reference evidence="12 13" key="1">
    <citation type="submission" date="2018-04" db="EMBL/GenBank/DDBJ databases">
        <title>Genomic Encyclopedia of Archaeal and Bacterial Type Strains, Phase II (KMG-II): from individual species to whole genera.</title>
        <authorList>
            <person name="Goeker M."/>
        </authorList>
    </citation>
    <scope>NUCLEOTIDE SEQUENCE [LARGE SCALE GENOMIC DNA]</scope>
    <source>
        <strain evidence="12 13">DSM 26809</strain>
    </source>
</reference>
<evidence type="ECO:0000259" key="11">
    <source>
        <dbReference type="Pfam" id="PF07715"/>
    </source>
</evidence>
<feature type="domain" description="TonB-dependent receptor-like beta-barrel" evidence="10">
    <location>
        <begin position="436"/>
        <end position="879"/>
    </location>
</feature>
<keyword evidence="4 8" id="KW-0812">Transmembrane</keyword>
<evidence type="ECO:0000256" key="8">
    <source>
        <dbReference type="PROSITE-ProRule" id="PRU01360"/>
    </source>
</evidence>
<proteinExistence type="inferred from homology"/>
<dbReference type="InterPro" id="IPR039426">
    <property type="entry name" value="TonB-dep_rcpt-like"/>
</dbReference>
<organism evidence="12 13">
    <name type="scientific">Mucilaginibacter yixingensis</name>
    <dbReference type="NCBI Taxonomy" id="1295612"/>
    <lineage>
        <taxon>Bacteria</taxon>
        <taxon>Pseudomonadati</taxon>
        <taxon>Bacteroidota</taxon>
        <taxon>Sphingobacteriia</taxon>
        <taxon>Sphingobacteriales</taxon>
        <taxon>Sphingobacteriaceae</taxon>
        <taxon>Mucilaginibacter</taxon>
    </lineage>
</organism>
<dbReference type="InterPro" id="IPR000531">
    <property type="entry name" value="Beta-barrel_TonB"/>
</dbReference>
<dbReference type="SUPFAM" id="SSF56935">
    <property type="entry name" value="Porins"/>
    <property type="match status" value="1"/>
</dbReference>
<dbReference type="AlphaFoldDB" id="A0A2T5J930"/>
<dbReference type="SUPFAM" id="SSF49464">
    <property type="entry name" value="Carboxypeptidase regulatory domain-like"/>
    <property type="match status" value="1"/>
</dbReference>
<dbReference type="OrthoDB" id="9768177at2"/>
<keyword evidence="3 8" id="KW-1134">Transmembrane beta strand</keyword>
<dbReference type="Gene3D" id="2.40.170.20">
    <property type="entry name" value="TonB-dependent receptor, beta-barrel domain"/>
    <property type="match status" value="1"/>
</dbReference>
<dbReference type="InterPro" id="IPR012910">
    <property type="entry name" value="Plug_dom"/>
</dbReference>
<dbReference type="InterPro" id="IPR037066">
    <property type="entry name" value="Plug_dom_sf"/>
</dbReference>
<comment type="caution">
    <text evidence="12">The sequence shown here is derived from an EMBL/GenBank/DDBJ whole genome shotgun (WGS) entry which is preliminary data.</text>
</comment>
<evidence type="ECO:0000256" key="2">
    <source>
        <dbReference type="ARBA" id="ARBA00022448"/>
    </source>
</evidence>
<dbReference type="EMBL" id="QAOQ01000004">
    <property type="protein sequence ID" value="PTQ96566.1"/>
    <property type="molecule type" value="Genomic_DNA"/>
</dbReference>
<evidence type="ECO:0000256" key="1">
    <source>
        <dbReference type="ARBA" id="ARBA00004571"/>
    </source>
</evidence>
<keyword evidence="7 8" id="KW-0998">Cell outer membrane</keyword>
<feature type="domain" description="TonB-dependent receptor plug" evidence="11">
    <location>
        <begin position="151"/>
        <end position="258"/>
    </location>
</feature>
<evidence type="ECO:0000256" key="9">
    <source>
        <dbReference type="RuleBase" id="RU003357"/>
    </source>
</evidence>
<protein>
    <submittedName>
        <fullName evidence="12">TonB-linked SusC/RagA family outer membrane protein</fullName>
    </submittedName>
</protein>
<dbReference type="InterPro" id="IPR023997">
    <property type="entry name" value="TonB-dep_OMP_SusC/RagA_CS"/>
</dbReference>
<dbReference type="Proteomes" id="UP000244168">
    <property type="component" value="Unassembled WGS sequence"/>
</dbReference>